<accession>A0A1V8TCA8</accession>
<keyword evidence="3" id="KW-0503">Monooxygenase</keyword>
<dbReference type="GO" id="GO:0004497">
    <property type="term" value="F:monooxygenase activity"/>
    <property type="evidence" value="ECO:0007669"/>
    <property type="project" value="UniProtKB-KW"/>
</dbReference>
<reference evidence="5" key="1">
    <citation type="submission" date="2017-03" db="EMBL/GenBank/DDBJ databases">
        <title>Genomes of endolithic fungi from Antarctica.</title>
        <authorList>
            <person name="Coleine C."/>
            <person name="Masonjones S."/>
            <person name="Stajich J.E."/>
        </authorList>
    </citation>
    <scope>NUCLEOTIDE SEQUENCE [LARGE SCALE GENOMIC DNA]</scope>
    <source>
        <strain evidence="5">CCFEE 5527</strain>
    </source>
</reference>
<protein>
    <recommendedName>
        <fullName evidence="6">FAD-binding domain-containing protein</fullName>
    </recommendedName>
</protein>
<evidence type="ECO:0000256" key="1">
    <source>
        <dbReference type="ARBA" id="ARBA00007992"/>
    </source>
</evidence>
<dbReference type="SUPFAM" id="SSF54373">
    <property type="entry name" value="FAD-linked reductases, C-terminal domain"/>
    <property type="match status" value="1"/>
</dbReference>
<keyword evidence="2" id="KW-0560">Oxidoreductase</keyword>
<evidence type="ECO:0008006" key="6">
    <source>
        <dbReference type="Google" id="ProtNLM"/>
    </source>
</evidence>
<dbReference type="InParanoid" id="A0A1V8TCA8"/>
<dbReference type="PANTHER" id="PTHR13789:SF309">
    <property type="entry name" value="PUTATIVE (AFU_ORTHOLOGUE AFUA_6G14510)-RELATED"/>
    <property type="match status" value="1"/>
</dbReference>
<dbReference type="AlphaFoldDB" id="A0A1V8TCA8"/>
<evidence type="ECO:0000256" key="3">
    <source>
        <dbReference type="ARBA" id="ARBA00023033"/>
    </source>
</evidence>
<dbReference type="Proteomes" id="UP000192596">
    <property type="component" value="Unassembled WGS sequence"/>
</dbReference>
<name>A0A1V8TCA8_9PEZI</name>
<evidence type="ECO:0000313" key="5">
    <source>
        <dbReference type="Proteomes" id="UP000192596"/>
    </source>
</evidence>
<dbReference type="InterPro" id="IPR036188">
    <property type="entry name" value="FAD/NAD-bd_sf"/>
</dbReference>
<dbReference type="InterPro" id="IPR050493">
    <property type="entry name" value="FAD-dep_Monooxygenase_BioMet"/>
</dbReference>
<dbReference type="EMBL" id="NAJO01000011">
    <property type="protein sequence ID" value="OQO09005.1"/>
    <property type="molecule type" value="Genomic_DNA"/>
</dbReference>
<dbReference type="PANTHER" id="PTHR13789">
    <property type="entry name" value="MONOOXYGENASE"/>
    <property type="match status" value="1"/>
</dbReference>
<dbReference type="STRING" id="1507870.A0A1V8TCA8"/>
<keyword evidence="5" id="KW-1185">Reference proteome</keyword>
<comment type="caution">
    <text evidence="4">The sequence shown here is derived from an EMBL/GenBank/DDBJ whole genome shotgun (WGS) entry which is preliminary data.</text>
</comment>
<evidence type="ECO:0000313" key="4">
    <source>
        <dbReference type="EMBL" id="OQO09005.1"/>
    </source>
</evidence>
<dbReference type="Gene3D" id="3.50.50.60">
    <property type="entry name" value="FAD/NAD(P)-binding domain"/>
    <property type="match status" value="2"/>
</dbReference>
<proteinExistence type="inferred from homology"/>
<gene>
    <name evidence="4" type="ORF">B0A48_05896</name>
</gene>
<sequence>MSSPAPLRVAITGAGPAGLGAVIALSQLPGVEVEVYERATELREKWTYRRARGQAVDAELIVGGDGIRSAVRDAVYPNHTTRFTGTIIWRTLIPWPRVKHLPEITETTTWWYGKDGHVYTSPVDDPEELCDEERMLEISCRNLVDPATDSTTRFSWSVPATNERVDYDPQVRGAMAVAPEGTWKEFSAFAGARLDKLKGMGQSCPAGRCQPSSLWYEFLDEQKQKAQAVEGRDPEQCFTAALSLRADGLNMESKMPWIYMNDIVHVWKQWVAKHEEVVRPEGRNSMGEQGTVLLDDLRTAITEVSITA</sequence>
<evidence type="ECO:0000256" key="2">
    <source>
        <dbReference type="ARBA" id="ARBA00023002"/>
    </source>
</evidence>
<dbReference type="SUPFAM" id="SSF51905">
    <property type="entry name" value="FAD/NAD(P)-binding domain"/>
    <property type="match status" value="1"/>
</dbReference>
<comment type="similarity">
    <text evidence="1">Belongs to the paxM FAD-dependent monooxygenase family.</text>
</comment>
<organism evidence="4 5">
    <name type="scientific">Cryoendolithus antarcticus</name>
    <dbReference type="NCBI Taxonomy" id="1507870"/>
    <lineage>
        <taxon>Eukaryota</taxon>
        <taxon>Fungi</taxon>
        <taxon>Dikarya</taxon>
        <taxon>Ascomycota</taxon>
        <taxon>Pezizomycotina</taxon>
        <taxon>Dothideomycetes</taxon>
        <taxon>Dothideomycetidae</taxon>
        <taxon>Cladosporiales</taxon>
        <taxon>Cladosporiaceae</taxon>
        <taxon>Cryoendolithus</taxon>
    </lineage>
</organism>
<dbReference type="OrthoDB" id="417877at2759"/>